<dbReference type="EMBL" id="CP009896">
    <property type="protein sequence ID" value="AIY17219.1"/>
    <property type="molecule type" value="Genomic_DNA"/>
</dbReference>
<dbReference type="InterPro" id="IPR013783">
    <property type="entry name" value="Ig-like_fold"/>
</dbReference>
<gene>
    <name evidence="3" type="ORF">KR76_11475</name>
</gene>
<keyword evidence="4" id="KW-1185">Reference proteome</keyword>
<dbReference type="Proteomes" id="UP000030300">
    <property type="component" value="Chromosome"/>
</dbReference>
<proteinExistence type="predicted"/>
<dbReference type="Pfam" id="PF20611">
    <property type="entry name" value="DUF6801"/>
    <property type="match status" value="1"/>
</dbReference>
<dbReference type="GeneID" id="96609501"/>
<dbReference type="InterPro" id="IPR046542">
    <property type="entry name" value="DUF6801"/>
</dbReference>
<evidence type="ECO:0000313" key="4">
    <source>
        <dbReference type="Proteomes" id="UP000030300"/>
    </source>
</evidence>
<accession>A0A0A1DIR8</accession>
<evidence type="ECO:0000259" key="2">
    <source>
        <dbReference type="Pfam" id="PF20611"/>
    </source>
</evidence>
<dbReference type="AlphaFoldDB" id="A0A0A1DIR8"/>
<feature type="domain" description="Bacterial Ig-like" evidence="1">
    <location>
        <begin position="210"/>
        <end position="285"/>
    </location>
</feature>
<dbReference type="InterPro" id="IPR032109">
    <property type="entry name" value="Big_3_5"/>
</dbReference>
<name>A0A0A1DIR8_NOCSI</name>
<dbReference type="RefSeq" id="WP_038678392.1">
    <property type="nucleotide sequence ID" value="NZ_BJMC01000008.1"/>
</dbReference>
<organism evidence="3 4">
    <name type="scientific">Nocardioides simplex</name>
    <name type="common">Arthrobacter simplex</name>
    <dbReference type="NCBI Taxonomy" id="2045"/>
    <lineage>
        <taxon>Bacteria</taxon>
        <taxon>Bacillati</taxon>
        <taxon>Actinomycetota</taxon>
        <taxon>Actinomycetes</taxon>
        <taxon>Propionibacteriales</taxon>
        <taxon>Nocardioidaceae</taxon>
        <taxon>Pimelobacter</taxon>
    </lineage>
</organism>
<dbReference type="KEGG" id="psim:KR76_11475"/>
<feature type="domain" description="DUF6801" evidence="2">
    <location>
        <begin position="42"/>
        <end position="188"/>
    </location>
</feature>
<dbReference type="STRING" id="2045.KR76_11475"/>
<protein>
    <submittedName>
        <fullName evidence="3">Uncharacterized protein</fullName>
    </submittedName>
</protein>
<sequence length="288" mass="28817">MTLRHRFTLRSFAAAGILGLTASSAVVLGATAPASAAKIALSCEVPVLGTKTFAVDITTNAPANAAPGSSLTPRITSKITVPADLADLMRGFLGANAIAGTVESVVKVDGVDRTTTITIPRTNVPASGPVVLTGTGQLSSIAAGPAGGRHTIAAGAQNVAMMLFQPGSPDGSLFPVPCAPAAGQSTTISTIAVRGASTTKAKAVFSAKKHKATVSATVSSTPAATGTVTFTLKRGAKKVKTVRASVVRGKATATFKKLRQKGKYTVTAAYSGSSTVAPSTGTAKLKVR</sequence>
<dbReference type="Gene3D" id="2.60.40.10">
    <property type="entry name" value="Immunoglobulins"/>
    <property type="match status" value="1"/>
</dbReference>
<evidence type="ECO:0000313" key="3">
    <source>
        <dbReference type="EMBL" id="AIY17219.1"/>
    </source>
</evidence>
<dbReference type="OrthoDB" id="3821392at2"/>
<reference evidence="3 4" key="1">
    <citation type="journal article" date="2015" name="Genome Announc.">
        <title>Complete Genome Sequence of Steroid-Transforming Nocardioides simplex VKM Ac-2033D.</title>
        <authorList>
            <person name="Shtratnikova V.Y."/>
            <person name="Schelkunov M.I."/>
            <person name="Pekov Y.A."/>
            <person name="Fokina V.V."/>
            <person name="Logacheva M.D."/>
            <person name="Sokolov S.L."/>
            <person name="Bragin E.Y."/>
            <person name="Ashapkin V.V."/>
            <person name="Donova M.V."/>
        </authorList>
    </citation>
    <scope>NUCLEOTIDE SEQUENCE [LARGE SCALE GENOMIC DNA]</scope>
    <source>
        <strain evidence="3 4">VKM Ac-2033D</strain>
    </source>
</reference>
<dbReference type="eggNOG" id="ENOG5031YQ4">
    <property type="taxonomic scope" value="Bacteria"/>
</dbReference>
<dbReference type="Pfam" id="PF16640">
    <property type="entry name" value="Big_3_5"/>
    <property type="match status" value="1"/>
</dbReference>
<dbReference type="HOGENOM" id="CLU_965886_0_0_11"/>
<dbReference type="GO" id="GO:0005975">
    <property type="term" value="P:carbohydrate metabolic process"/>
    <property type="evidence" value="ECO:0007669"/>
    <property type="project" value="UniProtKB-ARBA"/>
</dbReference>
<evidence type="ECO:0000259" key="1">
    <source>
        <dbReference type="Pfam" id="PF16640"/>
    </source>
</evidence>